<evidence type="ECO:0000313" key="1">
    <source>
        <dbReference type="EMBL" id="MDT0442338.1"/>
    </source>
</evidence>
<name>A0ABU2S0N6_9ACTN</name>
<comment type="caution">
    <text evidence="1">The sequence shown here is derived from an EMBL/GenBank/DDBJ whole genome shotgun (WGS) entry which is preliminary data.</text>
</comment>
<reference evidence="2" key="1">
    <citation type="submission" date="2023-07" db="EMBL/GenBank/DDBJ databases">
        <title>30 novel species of actinomycetes from the DSMZ collection.</title>
        <authorList>
            <person name="Nouioui I."/>
        </authorList>
    </citation>
    <scope>NUCLEOTIDE SEQUENCE [LARGE SCALE GENOMIC DNA]</scope>
    <source>
        <strain evidence="2">DSM 41886</strain>
    </source>
</reference>
<protein>
    <submittedName>
        <fullName evidence="1">Uncharacterized protein</fullName>
    </submittedName>
</protein>
<evidence type="ECO:0000313" key="2">
    <source>
        <dbReference type="Proteomes" id="UP001183615"/>
    </source>
</evidence>
<organism evidence="1 2">
    <name type="scientific">Streptomyces johnsoniae</name>
    <dbReference type="NCBI Taxonomy" id="3075532"/>
    <lineage>
        <taxon>Bacteria</taxon>
        <taxon>Bacillati</taxon>
        <taxon>Actinomycetota</taxon>
        <taxon>Actinomycetes</taxon>
        <taxon>Kitasatosporales</taxon>
        <taxon>Streptomycetaceae</taxon>
        <taxon>Streptomyces</taxon>
    </lineage>
</organism>
<keyword evidence="2" id="KW-1185">Reference proteome</keyword>
<dbReference type="Proteomes" id="UP001183615">
    <property type="component" value="Unassembled WGS sequence"/>
</dbReference>
<dbReference type="RefSeq" id="WP_311616774.1">
    <property type="nucleotide sequence ID" value="NZ_JAVREV010000003.1"/>
</dbReference>
<dbReference type="EMBL" id="JAVREV010000003">
    <property type="protein sequence ID" value="MDT0442338.1"/>
    <property type="molecule type" value="Genomic_DNA"/>
</dbReference>
<gene>
    <name evidence="1" type="ORF">RM779_06970</name>
</gene>
<sequence length="76" mass="8504">MIHLSEDEYLAEVTGIAFDEAPTQDPDPGPMEGAAMQLMETALTLLSEENPDFGYSGTEKWLIRRLDAFYVHRSGQ</sequence>
<accession>A0ABU2S0N6</accession>
<proteinExistence type="predicted"/>